<evidence type="ECO:0000313" key="2">
    <source>
        <dbReference type="Proteomes" id="UP000409147"/>
    </source>
</evidence>
<reference evidence="1 2" key="1">
    <citation type="submission" date="2019-07" db="EMBL/GenBank/DDBJ databases">
        <authorList>
            <person name="Hibberd C M."/>
            <person name="Gehrig L. J."/>
            <person name="Chang H.-W."/>
            <person name="Venkatesh S."/>
        </authorList>
    </citation>
    <scope>NUCLEOTIDE SEQUENCE [LARGE SCALE GENOMIC DNA]</scope>
    <source>
        <strain evidence="1">Ruminococcus_obeum_SSTS_Bg7063</strain>
    </source>
</reference>
<evidence type="ECO:0000313" key="1">
    <source>
        <dbReference type="EMBL" id="VUX09338.1"/>
    </source>
</evidence>
<accession>A0A564TQ26</accession>
<protein>
    <submittedName>
        <fullName evidence="1">Uncharacterized protein</fullName>
    </submittedName>
</protein>
<keyword evidence="2" id="KW-1185">Reference proteome</keyword>
<sequence>MAAIMLQSLILHDLHSSIQKVRKDISTMYEYGPDHPLCRKKARQISAGWEENEWVRCIVLEMISLLDSDDAERRRIALEVEKEMEAAEQKMNAA</sequence>
<proteinExistence type="predicted"/>
<organism evidence="1 2">
    <name type="scientific">Blautia obeum</name>
    <dbReference type="NCBI Taxonomy" id="40520"/>
    <lineage>
        <taxon>Bacteria</taxon>
        <taxon>Bacillati</taxon>
        <taxon>Bacillota</taxon>
        <taxon>Clostridia</taxon>
        <taxon>Lachnospirales</taxon>
        <taxon>Lachnospiraceae</taxon>
        <taxon>Blautia</taxon>
    </lineage>
</organism>
<gene>
    <name evidence="1" type="ORF">ROSSTS7063_01888</name>
</gene>
<dbReference type="AlphaFoldDB" id="A0A564TQ26"/>
<name>A0A564TQ26_9FIRM</name>
<dbReference type="Proteomes" id="UP000409147">
    <property type="component" value="Unassembled WGS sequence"/>
</dbReference>
<dbReference type="EMBL" id="CABHNB010000028">
    <property type="protein sequence ID" value="VUX09338.1"/>
    <property type="molecule type" value="Genomic_DNA"/>
</dbReference>